<feature type="repeat" description="WD" evidence="7">
    <location>
        <begin position="280"/>
        <end position="321"/>
    </location>
</feature>
<dbReference type="InterPro" id="IPR045161">
    <property type="entry name" value="Utp18"/>
</dbReference>
<evidence type="ECO:0000256" key="8">
    <source>
        <dbReference type="SAM" id="MobiDB-lite"/>
    </source>
</evidence>
<feature type="region of interest" description="Disordered" evidence="8">
    <location>
        <begin position="1"/>
        <end position="41"/>
    </location>
</feature>
<dbReference type="SUPFAM" id="SSF50978">
    <property type="entry name" value="WD40 repeat-like"/>
    <property type="match status" value="1"/>
</dbReference>
<comment type="subcellular location">
    <subcellularLocation>
        <location evidence="1">Nucleus</location>
        <location evidence="1">Nucleolus</location>
    </subcellularLocation>
</comment>
<dbReference type="PROSITE" id="PS50294">
    <property type="entry name" value="WD_REPEATS_REGION"/>
    <property type="match status" value="1"/>
</dbReference>
<organism evidence="9 10">
    <name type="scientific">Mya arenaria</name>
    <name type="common">Soft-shell clam</name>
    <dbReference type="NCBI Taxonomy" id="6604"/>
    <lineage>
        <taxon>Eukaryota</taxon>
        <taxon>Metazoa</taxon>
        <taxon>Spiralia</taxon>
        <taxon>Lophotrochozoa</taxon>
        <taxon>Mollusca</taxon>
        <taxon>Bivalvia</taxon>
        <taxon>Autobranchia</taxon>
        <taxon>Heteroconchia</taxon>
        <taxon>Euheterodonta</taxon>
        <taxon>Imparidentia</taxon>
        <taxon>Neoheterodontei</taxon>
        <taxon>Myida</taxon>
        <taxon>Myoidea</taxon>
        <taxon>Myidae</taxon>
        <taxon>Mya</taxon>
    </lineage>
</organism>
<proteinExistence type="inferred from homology"/>
<dbReference type="EMBL" id="CP111015">
    <property type="protein sequence ID" value="WAR02891.1"/>
    <property type="molecule type" value="Genomic_DNA"/>
</dbReference>
<evidence type="ECO:0000256" key="5">
    <source>
        <dbReference type="ARBA" id="ARBA00023242"/>
    </source>
</evidence>
<keyword evidence="3 7" id="KW-0853">WD repeat</keyword>
<dbReference type="PROSITE" id="PS50082">
    <property type="entry name" value="WD_REPEATS_2"/>
    <property type="match status" value="1"/>
</dbReference>
<name>A0ABY7E6X0_MYAAR</name>
<evidence type="ECO:0000313" key="9">
    <source>
        <dbReference type="EMBL" id="WAR02891.1"/>
    </source>
</evidence>
<dbReference type="InterPro" id="IPR001680">
    <property type="entry name" value="WD40_rpt"/>
</dbReference>
<feature type="region of interest" description="Disordered" evidence="8">
    <location>
        <begin position="94"/>
        <end position="120"/>
    </location>
</feature>
<keyword evidence="10" id="KW-1185">Reference proteome</keyword>
<protein>
    <submittedName>
        <fullName evidence="9">UTP18-like protein</fullName>
    </submittedName>
</protein>
<dbReference type="SMART" id="SM00320">
    <property type="entry name" value="WD40"/>
    <property type="match status" value="4"/>
</dbReference>
<evidence type="ECO:0000256" key="6">
    <source>
        <dbReference type="ARBA" id="ARBA00025767"/>
    </source>
</evidence>
<gene>
    <name evidence="9" type="ORF">MAR_009449</name>
</gene>
<dbReference type="Gene3D" id="2.130.10.10">
    <property type="entry name" value="YVTN repeat-like/Quinoprotein amine dehydrogenase"/>
    <property type="match status" value="1"/>
</dbReference>
<evidence type="ECO:0000256" key="3">
    <source>
        <dbReference type="ARBA" id="ARBA00022574"/>
    </source>
</evidence>
<reference evidence="9" key="1">
    <citation type="submission" date="2022-11" db="EMBL/GenBank/DDBJ databases">
        <title>Centuries of genome instability and evolution in soft-shell clam transmissible cancer (bioRxiv).</title>
        <authorList>
            <person name="Hart S.F.M."/>
            <person name="Yonemitsu M.A."/>
            <person name="Giersch R.M."/>
            <person name="Beal B.F."/>
            <person name="Arriagada G."/>
            <person name="Davis B.W."/>
            <person name="Ostrander E.A."/>
            <person name="Goff S.P."/>
            <person name="Metzger M.J."/>
        </authorList>
    </citation>
    <scope>NUCLEOTIDE SEQUENCE</scope>
    <source>
        <strain evidence="9">MELC-2E11</strain>
        <tissue evidence="9">Siphon/mantle</tissue>
    </source>
</reference>
<dbReference type="InterPro" id="IPR036322">
    <property type="entry name" value="WD40_repeat_dom_sf"/>
</dbReference>
<comment type="similarity">
    <text evidence="6">Belongs to the WD repeat UTP18 family.</text>
</comment>
<dbReference type="InterPro" id="IPR015943">
    <property type="entry name" value="WD40/YVTN_repeat-like_dom_sf"/>
</dbReference>
<keyword evidence="4" id="KW-0677">Repeat</keyword>
<keyword evidence="5" id="KW-0539">Nucleus</keyword>
<dbReference type="PANTHER" id="PTHR18359:SF0">
    <property type="entry name" value="U3 SMALL NUCLEOLAR RNA-ASSOCIATED PROTEIN 18 HOMOLOG"/>
    <property type="match status" value="1"/>
</dbReference>
<keyword evidence="2" id="KW-0698">rRNA processing</keyword>
<accession>A0ABY7E6X0</accession>
<evidence type="ECO:0000256" key="1">
    <source>
        <dbReference type="ARBA" id="ARBA00004604"/>
    </source>
</evidence>
<evidence type="ECO:0000256" key="2">
    <source>
        <dbReference type="ARBA" id="ARBA00022552"/>
    </source>
</evidence>
<dbReference type="Pfam" id="PF00400">
    <property type="entry name" value="WD40"/>
    <property type="match status" value="2"/>
</dbReference>
<evidence type="ECO:0000256" key="4">
    <source>
        <dbReference type="ARBA" id="ARBA00022737"/>
    </source>
</evidence>
<evidence type="ECO:0000256" key="7">
    <source>
        <dbReference type="PROSITE-ProRule" id="PRU00221"/>
    </source>
</evidence>
<dbReference type="PANTHER" id="PTHR18359">
    <property type="entry name" value="WD-REPEAT PROTEIN-RELATED"/>
    <property type="match status" value="1"/>
</dbReference>
<feature type="compositionally biased region" description="Polar residues" evidence="8">
    <location>
        <begin position="1"/>
        <end position="13"/>
    </location>
</feature>
<sequence length="458" mass="51611">MLRNSYSRQCPSEQTRKIKRRIRDERTSVPLGGKKLKEDTEKELESLVLGGEHQILEDVLLTEDRKFAGIKRDEESKITKKEYSHRLKSQFEKLSSTPNWAKLPSERKPQSDSEDSDVEELLQKTGTFLDAPTSLPRGIIQVKPCTDLNKENYMKGGVQALEFHPSAQVALTGGSNNTLTLFQVDGKTNPKIQSFFLENYPITCAHFSRDGEQVIIGSNHKAFKYLDMIAGKVVNVPYKGMEEKSMNKFVLSPDGKYIVFLGKYGRMHFISSKSKEWLFTLTMNGSVQSVAFTSDGQQMYSHGDDGQVYVWDVRTRECIHRFMDEGCTRGTCIAISPNDQYLACGSNTGVVNLYERESCLTGFEPRPVKAIMNLTSSCAIAKFNATSEILAIVSREEEKAIKLVHTASQTVFSNFPDNMDVHMKTPTAIDFSVNSGYLTLGTNRGKAMLYRLKHYGNY</sequence>
<evidence type="ECO:0000313" key="10">
    <source>
        <dbReference type="Proteomes" id="UP001164746"/>
    </source>
</evidence>
<dbReference type="Proteomes" id="UP001164746">
    <property type="component" value="Chromosome 4"/>
</dbReference>